<sequence>MNTFFIRKLGLWRRGSVVVCVPEARRLAAAWLCACAPPLGLSPYLPRAGAPPHTHTCARALQPAPDIYILTFILKMSFFFRDNTCIYLL</sequence>
<dbReference type="EMBL" id="CADEBC010000550">
    <property type="protein sequence ID" value="CAB3251745.1"/>
    <property type="molecule type" value="Genomic_DNA"/>
</dbReference>
<evidence type="ECO:0000313" key="4">
    <source>
        <dbReference type="Proteomes" id="UP000494256"/>
    </source>
</evidence>
<organism evidence="1 3">
    <name type="scientific">Arctia plantaginis</name>
    <name type="common">Wood tiger moth</name>
    <name type="synonym">Phalaena plantaginis</name>
    <dbReference type="NCBI Taxonomy" id="874455"/>
    <lineage>
        <taxon>Eukaryota</taxon>
        <taxon>Metazoa</taxon>
        <taxon>Ecdysozoa</taxon>
        <taxon>Arthropoda</taxon>
        <taxon>Hexapoda</taxon>
        <taxon>Insecta</taxon>
        <taxon>Pterygota</taxon>
        <taxon>Neoptera</taxon>
        <taxon>Endopterygota</taxon>
        <taxon>Lepidoptera</taxon>
        <taxon>Glossata</taxon>
        <taxon>Ditrysia</taxon>
        <taxon>Noctuoidea</taxon>
        <taxon>Erebidae</taxon>
        <taxon>Arctiinae</taxon>
        <taxon>Arctia</taxon>
    </lineage>
</organism>
<evidence type="ECO:0000313" key="3">
    <source>
        <dbReference type="Proteomes" id="UP000494106"/>
    </source>
</evidence>
<dbReference type="Proteomes" id="UP000494106">
    <property type="component" value="Unassembled WGS sequence"/>
</dbReference>
<dbReference type="Proteomes" id="UP000494256">
    <property type="component" value="Unassembled WGS sequence"/>
</dbReference>
<evidence type="ECO:0000313" key="1">
    <source>
        <dbReference type="EMBL" id="CAB3251745.1"/>
    </source>
</evidence>
<comment type="caution">
    <text evidence="1">The sequence shown here is derived from an EMBL/GenBank/DDBJ whole genome shotgun (WGS) entry which is preliminary data.</text>
</comment>
<evidence type="ECO:0000313" key="2">
    <source>
        <dbReference type="EMBL" id="CAB3259985.1"/>
    </source>
</evidence>
<protein>
    <submittedName>
        <fullName evidence="1">Uncharacterized protein</fullName>
    </submittedName>
</protein>
<accession>A0A8S1AYN1</accession>
<proteinExistence type="predicted"/>
<gene>
    <name evidence="1" type="ORF">APLA_LOCUS13201</name>
    <name evidence="2" type="ORF">APLA_LOCUS16895</name>
</gene>
<reference evidence="3 4" key="1">
    <citation type="submission" date="2020-04" db="EMBL/GenBank/DDBJ databases">
        <authorList>
            <person name="Wallbank WR R."/>
            <person name="Pardo Diaz C."/>
            <person name="Kozak K."/>
            <person name="Martin S."/>
            <person name="Jiggins C."/>
            <person name="Moest M."/>
            <person name="Warren A I."/>
            <person name="Byers J.R.P. K."/>
            <person name="Montejo-Kovacevich G."/>
            <person name="Yen C E."/>
        </authorList>
    </citation>
    <scope>NUCLEOTIDE SEQUENCE [LARGE SCALE GENOMIC DNA]</scope>
</reference>
<dbReference type="AlphaFoldDB" id="A0A8S1AYN1"/>
<dbReference type="EMBL" id="CADEBD010000745">
    <property type="protein sequence ID" value="CAB3259985.1"/>
    <property type="molecule type" value="Genomic_DNA"/>
</dbReference>
<keyword evidence="3" id="KW-1185">Reference proteome</keyword>
<dbReference type="OrthoDB" id="10328550at2759"/>
<name>A0A8S1AYN1_ARCPL</name>